<keyword evidence="15" id="KW-1133">Transmembrane helix</keyword>
<evidence type="ECO:0000256" key="9">
    <source>
        <dbReference type="ARBA" id="ARBA00023002"/>
    </source>
</evidence>
<dbReference type="SUPFAM" id="SSF48264">
    <property type="entry name" value="Cytochrome P450"/>
    <property type="match status" value="1"/>
</dbReference>
<dbReference type="InterPro" id="IPR050476">
    <property type="entry name" value="Insect_CytP450_Detox"/>
</dbReference>
<evidence type="ECO:0000256" key="7">
    <source>
        <dbReference type="ARBA" id="ARBA00022824"/>
    </source>
</evidence>
<dbReference type="Gene3D" id="1.10.630.10">
    <property type="entry name" value="Cytochrome P450"/>
    <property type="match status" value="1"/>
</dbReference>
<keyword evidence="8" id="KW-0492">Microsome</keyword>
<dbReference type="OrthoDB" id="2789670at2759"/>
<evidence type="ECO:0000256" key="10">
    <source>
        <dbReference type="ARBA" id="ARBA00023004"/>
    </source>
</evidence>
<dbReference type="InterPro" id="IPR002401">
    <property type="entry name" value="Cyt_P450_E_grp-I"/>
</dbReference>
<keyword evidence="6 13" id="KW-0479">Metal-binding</keyword>
<evidence type="ECO:0000256" key="12">
    <source>
        <dbReference type="ARBA" id="ARBA00023136"/>
    </source>
</evidence>
<evidence type="ECO:0000256" key="15">
    <source>
        <dbReference type="SAM" id="Phobius"/>
    </source>
</evidence>
<comment type="subcellular location">
    <subcellularLocation>
        <location evidence="3">Endoplasmic reticulum membrane</location>
        <topology evidence="3">Peripheral membrane protein</topology>
    </subcellularLocation>
    <subcellularLocation>
        <location evidence="2">Microsome membrane</location>
        <topology evidence="2">Peripheral membrane protein</topology>
    </subcellularLocation>
</comment>
<dbReference type="Proteomes" id="UP001153712">
    <property type="component" value="Chromosome 15"/>
</dbReference>
<dbReference type="FunFam" id="1.10.630.10:FF:000042">
    <property type="entry name" value="Cytochrome P450"/>
    <property type="match status" value="1"/>
</dbReference>
<dbReference type="InterPro" id="IPR017972">
    <property type="entry name" value="Cyt_P450_CS"/>
</dbReference>
<dbReference type="CDD" id="cd11056">
    <property type="entry name" value="CYP6-like"/>
    <property type="match status" value="1"/>
</dbReference>
<dbReference type="GO" id="GO:0016705">
    <property type="term" value="F:oxidoreductase activity, acting on paired donors, with incorporation or reduction of molecular oxygen"/>
    <property type="evidence" value="ECO:0007669"/>
    <property type="project" value="InterPro"/>
</dbReference>
<dbReference type="PANTHER" id="PTHR24292:SF45">
    <property type="entry name" value="CYTOCHROME P450 6G1-RELATED"/>
    <property type="match status" value="1"/>
</dbReference>
<keyword evidence="12 15" id="KW-0472">Membrane</keyword>
<dbReference type="GO" id="GO:0005789">
    <property type="term" value="C:endoplasmic reticulum membrane"/>
    <property type="evidence" value="ECO:0007669"/>
    <property type="project" value="UniProtKB-SubCell"/>
</dbReference>
<dbReference type="PANTHER" id="PTHR24292">
    <property type="entry name" value="CYTOCHROME P450"/>
    <property type="match status" value="1"/>
</dbReference>
<evidence type="ECO:0000256" key="6">
    <source>
        <dbReference type="ARBA" id="ARBA00022723"/>
    </source>
</evidence>
<dbReference type="InterPro" id="IPR036396">
    <property type="entry name" value="Cyt_P450_sf"/>
</dbReference>
<keyword evidence="17" id="KW-1185">Reference proteome</keyword>
<feature type="binding site" description="axial binding residue" evidence="13">
    <location>
        <position position="438"/>
    </location>
    <ligand>
        <name>heme</name>
        <dbReference type="ChEBI" id="CHEBI:30413"/>
    </ligand>
    <ligandPart>
        <name>Fe</name>
        <dbReference type="ChEBI" id="CHEBI:18248"/>
    </ligandPart>
</feature>
<keyword evidence="11 14" id="KW-0503">Monooxygenase</keyword>
<keyword evidence="9 14" id="KW-0560">Oxidoreductase</keyword>
<keyword evidence="10 13" id="KW-0408">Iron</keyword>
<organism evidence="16 17">
    <name type="scientific">Phyllotreta striolata</name>
    <name type="common">Striped flea beetle</name>
    <name type="synonym">Crioceris striolata</name>
    <dbReference type="NCBI Taxonomy" id="444603"/>
    <lineage>
        <taxon>Eukaryota</taxon>
        <taxon>Metazoa</taxon>
        <taxon>Ecdysozoa</taxon>
        <taxon>Arthropoda</taxon>
        <taxon>Hexapoda</taxon>
        <taxon>Insecta</taxon>
        <taxon>Pterygota</taxon>
        <taxon>Neoptera</taxon>
        <taxon>Endopterygota</taxon>
        <taxon>Coleoptera</taxon>
        <taxon>Polyphaga</taxon>
        <taxon>Cucujiformia</taxon>
        <taxon>Chrysomeloidea</taxon>
        <taxon>Chrysomelidae</taxon>
        <taxon>Galerucinae</taxon>
        <taxon>Alticini</taxon>
        <taxon>Phyllotreta</taxon>
    </lineage>
</organism>
<dbReference type="InterPro" id="IPR001128">
    <property type="entry name" value="Cyt_P450"/>
</dbReference>
<sequence length="495" mass="57556">MFFTSTFITYAVIFFVTLFAALYLYFEKKHKYWQQRGVYSPEGPKFLLSHFSDVVFLKSTPAKWMKKFYDQINKDFFGLYIFGEPFLIVKDSQLIKRVLVKDFIYFADRFVAPGDHDPYHPYILFFQKGFPWKHNRASITPALTSGKLKSMFPLFVQASDSMVDYLEKNQVVLEAKELGARYATEAISLTSFGIKAFSFEPVDSAFTINRRKLFRVTPKNAFAQLLYLFKPDWVPILRPNFFDIEALDYFSSVFMESMKMRTTKNPLYSDLIDIAKELRNNGGTLDDKQFNGHAFQFFIAGYETTSATISFALYSFALYPHIQEAVRKECNEAIEKYGGLTYEAVHDLPYLDMCVNETLRMYPVIPFLQRVCVQDYKIPNSDCVIEKNTCLFIPMYALHMDEKYFPDPHKFDPERFRNRLDQSNSICFLPFGEGPRNCMGERMGRMSTKLALISIIRNFEVTKCSKTPVPVVFEPKTFVLQSNVGLPIKFSKLVK</sequence>
<evidence type="ECO:0000256" key="5">
    <source>
        <dbReference type="ARBA" id="ARBA00022617"/>
    </source>
</evidence>
<dbReference type="AlphaFoldDB" id="A0A9N9TKM9"/>
<evidence type="ECO:0008006" key="18">
    <source>
        <dbReference type="Google" id="ProtNLM"/>
    </source>
</evidence>
<evidence type="ECO:0000256" key="8">
    <source>
        <dbReference type="ARBA" id="ARBA00022848"/>
    </source>
</evidence>
<accession>A0A9N9TKM9</accession>
<evidence type="ECO:0000256" key="3">
    <source>
        <dbReference type="ARBA" id="ARBA00004406"/>
    </source>
</evidence>
<keyword evidence="5 13" id="KW-0349">Heme</keyword>
<evidence type="ECO:0000256" key="14">
    <source>
        <dbReference type="RuleBase" id="RU000461"/>
    </source>
</evidence>
<evidence type="ECO:0000256" key="1">
    <source>
        <dbReference type="ARBA" id="ARBA00001971"/>
    </source>
</evidence>
<reference evidence="16" key="1">
    <citation type="submission" date="2022-01" db="EMBL/GenBank/DDBJ databases">
        <authorList>
            <person name="King R."/>
        </authorList>
    </citation>
    <scope>NUCLEOTIDE SEQUENCE</scope>
</reference>
<dbReference type="GO" id="GO:0005506">
    <property type="term" value="F:iron ion binding"/>
    <property type="evidence" value="ECO:0007669"/>
    <property type="project" value="InterPro"/>
</dbReference>
<evidence type="ECO:0000256" key="13">
    <source>
        <dbReference type="PIRSR" id="PIRSR602401-1"/>
    </source>
</evidence>
<dbReference type="Pfam" id="PF00067">
    <property type="entry name" value="p450"/>
    <property type="match status" value="1"/>
</dbReference>
<protein>
    <recommendedName>
        <fullName evidence="18">Cytochrome P450</fullName>
    </recommendedName>
</protein>
<dbReference type="EMBL" id="OU900108">
    <property type="protein sequence ID" value="CAG9858105.1"/>
    <property type="molecule type" value="Genomic_DNA"/>
</dbReference>
<keyword evidence="15" id="KW-0812">Transmembrane</keyword>
<evidence type="ECO:0000313" key="17">
    <source>
        <dbReference type="Proteomes" id="UP001153712"/>
    </source>
</evidence>
<dbReference type="PRINTS" id="PR00463">
    <property type="entry name" value="EP450I"/>
</dbReference>
<proteinExistence type="inferred from homology"/>
<dbReference type="PROSITE" id="PS00086">
    <property type="entry name" value="CYTOCHROME_P450"/>
    <property type="match status" value="1"/>
</dbReference>
<evidence type="ECO:0000313" key="16">
    <source>
        <dbReference type="EMBL" id="CAG9858105.1"/>
    </source>
</evidence>
<evidence type="ECO:0000256" key="2">
    <source>
        <dbReference type="ARBA" id="ARBA00004174"/>
    </source>
</evidence>
<dbReference type="PRINTS" id="PR00385">
    <property type="entry name" value="P450"/>
</dbReference>
<comment type="similarity">
    <text evidence="4 14">Belongs to the cytochrome P450 family.</text>
</comment>
<dbReference type="GO" id="GO:0004497">
    <property type="term" value="F:monooxygenase activity"/>
    <property type="evidence" value="ECO:0007669"/>
    <property type="project" value="UniProtKB-KW"/>
</dbReference>
<keyword evidence="7" id="KW-0256">Endoplasmic reticulum</keyword>
<feature type="transmembrane region" description="Helical" evidence="15">
    <location>
        <begin position="6"/>
        <end position="26"/>
    </location>
</feature>
<comment type="cofactor">
    <cofactor evidence="1 13">
        <name>heme</name>
        <dbReference type="ChEBI" id="CHEBI:30413"/>
    </cofactor>
</comment>
<dbReference type="GO" id="GO:0020037">
    <property type="term" value="F:heme binding"/>
    <property type="evidence" value="ECO:0007669"/>
    <property type="project" value="InterPro"/>
</dbReference>
<gene>
    <name evidence="16" type="ORF">PHYEVI_LOCUS4496</name>
</gene>
<name>A0A9N9TKM9_PHYSR</name>
<evidence type="ECO:0000256" key="11">
    <source>
        <dbReference type="ARBA" id="ARBA00023033"/>
    </source>
</evidence>
<evidence type="ECO:0000256" key="4">
    <source>
        <dbReference type="ARBA" id="ARBA00010617"/>
    </source>
</evidence>